<dbReference type="Gene3D" id="2.170.130.10">
    <property type="entry name" value="TonB-dependent receptor, plug domain"/>
    <property type="match status" value="1"/>
</dbReference>
<proteinExistence type="inferred from homology"/>
<dbReference type="Gene3D" id="2.40.170.20">
    <property type="entry name" value="TonB-dependent receptor, beta-barrel domain"/>
    <property type="match status" value="1"/>
</dbReference>
<keyword evidence="9" id="KW-0675">Receptor</keyword>
<protein>
    <submittedName>
        <fullName evidence="9">TonB-dependent siderophore receptor</fullName>
    </submittedName>
</protein>
<dbReference type="InterPro" id="IPR012910">
    <property type="entry name" value="Plug_dom"/>
</dbReference>
<keyword evidence="6 7" id="KW-0998">Cell outer membrane</keyword>
<evidence type="ECO:0000256" key="1">
    <source>
        <dbReference type="ARBA" id="ARBA00004571"/>
    </source>
</evidence>
<evidence type="ECO:0000313" key="9">
    <source>
        <dbReference type="EMBL" id="VFS19567.1"/>
    </source>
</evidence>
<evidence type="ECO:0000313" key="10">
    <source>
        <dbReference type="Proteomes" id="UP000351155"/>
    </source>
</evidence>
<comment type="similarity">
    <text evidence="7">Belongs to the TonB-dependent receptor family.</text>
</comment>
<gene>
    <name evidence="9" type="primary">iutA_2</name>
    <name evidence="9" type="ORF">NCTC12126_01710</name>
</gene>
<keyword evidence="2 7" id="KW-0813">Transport</keyword>
<dbReference type="SUPFAM" id="SSF56935">
    <property type="entry name" value="Porins"/>
    <property type="match status" value="1"/>
</dbReference>
<dbReference type="InterPro" id="IPR036942">
    <property type="entry name" value="Beta-barrel_TonB_sf"/>
</dbReference>
<dbReference type="Proteomes" id="UP000351155">
    <property type="component" value="Unassembled WGS sequence"/>
</dbReference>
<evidence type="ECO:0000256" key="5">
    <source>
        <dbReference type="ARBA" id="ARBA00023136"/>
    </source>
</evidence>
<keyword evidence="4 7" id="KW-0812">Transmembrane</keyword>
<evidence type="ECO:0000256" key="2">
    <source>
        <dbReference type="ARBA" id="ARBA00022448"/>
    </source>
</evidence>
<dbReference type="GO" id="GO:0009279">
    <property type="term" value="C:cell outer membrane"/>
    <property type="evidence" value="ECO:0007669"/>
    <property type="project" value="UniProtKB-SubCell"/>
</dbReference>
<dbReference type="Pfam" id="PF07715">
    <property type="entry name" value="Plug"/>
    <property type="match status" value="1"/>
</dbReference>
<keyword evidence="3 7" id="KW-1134">Transmembrane beta strand</keyword>
<dbReference type="EMBL" id="CAADIW010000008">
    <property type="protein sequence ID" value="VFS19567.1"/>
    <property type="molecule type" value="Genomic_DNA"/>
</dbReference>
<evidence type="ECO:0000256" key="6">
    <source>
        <dbReference type="ARBA" id="ARBA00023237"/>
    </source>
</evidence>
<accession>A0A484X8I7</accession>
<feature type="domain" description="TonB-dependent receptor plug" evidence="8">
    <location>
        <begin position="4"/>
        <end position="67"/>
    </location>
</feature>
<evidence type="ECO:0000256" key="7">
    <source>
        <dbReference type="PROSITE-ProRule" id="PRU01360"/>
    </source>
</evidence>
<comment type="subcellular location">
    <subcellularLocation>
        <location evidence="1 7">Cell outer membrane</location>
        <topology evidence="1 7">Multi-pass membrane protein</topology>
    </subcellularLocation>
</comment>
<name>A0A484X8I7_9ENTR</name>
<dbReference type="PANTHER" id="PTHR30069">
    <property type="entry name" value="TONB-DEPENDENT OUTER MEMBRANE RECEPTOR"/>
    <property type="match status" value="1"/>
</dbReference>
<evidence type="ECO:0000256" key="4">
    <source>
        <dbReference type="ARBA" id="ARBA00022692"/>
    </source>
</evidence>
<evidence type="ECO:0000256" key="3">
    <source>
        <dbReference type="ARBA" id="ARBA00022452"/>
    </source>
</evidence>
<dbReference type="AlphaFoldDB" id="A0A484X8I7"/>
<evidence type="ECO:0000259" key="8">
    <source>
        <dbReference type="Pfam" id="PF07715"/>
    </source>
</evidence>
<dbReference type="InterPro" id="IPR037066">
    <property type="entry name" value="Plug_dom_sf"/>
</dbReference>
<dbReference type="PROSITE" id="PS52016">
    <property type="entry name" value="TONB_DEPENDENT_REC_3"/>
    <property type="match status" value="1"/>
</dbReference>
<keyword evidence="5 7" id="KW-0472">Membrane</keyword>
<organism evidence="9 10">
    <name type="scientific">Enterobacter cancerogenus</name>
    <dbReference type="NCBI Taxonomy" id="69218"/>
    <lineage>
        <taxon>Bacteria</taxon>
        <taxon>Pseudomonadati</taxon>
        <taxon>Pseudomonadota</taxon>
        <taxon>Gammaproteobacteria</taxon>
        <taxon>Enterobacterales</taxon>
        <taxon>Enterobacteriaceae</taxon>
        <taxon>Enterobacter</taxon>
        <taxon>Enterobacter cloacae complex</taxon>
    </lineage>
</organism>
<sequence length="304" mass="33183">MDVSSQGRTNYGMNMRGRAIVVLVDGVRLNSSRTDSRQLDAIDPFNVDHIEVISGSTSLYGGGSTGGLINIVTKKGQPENQVDLELGGKTGFNNSNDRDERVATAVSGGNDHAFGRLSVAWQRFGGWYDGNGDALTFDNTQTGLQHSDRLDVMGTGTIEIDETRQLQVVTQYYKSQGDDDYGLNLGKNMGAVTGSGTASTQSGFNSDRVPGTERHLISLQYSDTDFWGQELVGQIYYRDESLRFYPFPTLDAQTKAVTSFARLRAEYRPVRRETDAKQHAAGRLADDLGAGCGSRDVRLQSDVL</sequence>
<dbReference type="InterPro" id="IPR039426">
    <property type="entry name" value="TonB-dep_rcpt-like"/>
</dbReference>
<reference evidence="9 10" key="1">
    <citation type="submission" date="2019-03" db="EMBL/GenBank/DDBJ databases">
        <authorList>
            <consortium name="Pathogen Informatics"/>
        </authorList>
    </citation>
    <scope>NUCLEOTIDE SEQUENCE [LARGE SCALE GENOMIC DNA]</scope>
    <source>
        <strain evidence="9 10">NCTC12126</strain>
    </source>
</reference>
<dbReference type="GO" id="GO:0044718">
    <property type="term" value="P:siderophore transmembrane transport"/>
    <property type="evidence" value="ECO:0007669"/>
    <property type="project" value="TreeGrafter"/>
</dbReference>
<dbReference type="GO" id="GO:0015344">
    <property type="term" value="F:siderophore uptake transmembrane transporter activity"/>
    <property type="evidence" value="ECO:0007669"/>
    <property type="project" value="TreeGrafter"/>
</dbReference>
<dbReference type="PANTHER" id="PTHR30069:SF42">
    <property type="entry name" value="FERRIC AEROBACTIN RECEPTOR"/>
    <property type="match status" value="1"/>
</dbReference>